<proteinExistence type="predicted"/>
<name>A0A8K1U433_9VIRU</name>
<accession>A0A8K1U433</accession>
<evidence type="ECO:0000256" key="2">
    <source>
        <dbReference type="SAM" id="Phobius"/>
    </source>
</evidence>
<keyword evidence="1" id="KW-0378">Hydrolase</keyword>
<organism evidence="3">
    <name type="scientific">Riboviria sp</name>
    <dbReference type="NCBI Taxonomy" id="2585031"/>
    <lineage>
        <taxon>Viruses</taxon>
        <taxon>Riboviria</taxon>
    </lineage>
</organism>
<protein>
    <recommendedName>
        <fullName evidence="4">Serine protease</fullName>
    </recommendedName>
</protein>
<evidence type="ECO:0000313" key="3">
    <source>
        <dbReference type="EMBL" id="UGO57254.1"/>
    </source>
</evidence>
<reference evidence="3" key="1">
    <citation type="submission" date="2020-11" db="EMBL/GenBank/DDBJ databases">
        <title>RNA virus dark matter in the feces of wild birds.</title>
        <authorList>
            <person name="Lu X."/>
            <person name="Yang X.S."/>
            <person name="Zhang W."/>
        </authorList>
    </citation>
    <scope>NUCLEOTIDE SEQUENCE</scope>
    <source>
        <strain evidence="3">Wagtail171con73</strain>
    </source>
</reference>
<dbReference type="SUPFAM" id="SSF50494">
    <property type="entry name" value="Trypsin-like serine proteases"/>
    <property type="match status" value="1"/>
</dbReference>
<keyword evidence="2" id="KW-0812">Transmembrane</keyword>
<sequence>MWLFRTFVERHKNGTSFFDYVEPGPLVWFLPCDWNPWCVRPWYEPYVEAFVHLLMLSFLSYCLYRVCLFIFWIVRRILFSIWGCASYIFKKYPVRIRVFHDSMMDRVVIPESAREGSSEAKLTIPKFQVLVGSYKDGEFVTAGNATCLNGYLIVNDHVLGLQEDVYLMGALRKPVKFNIDKFLFLQTDLLAVELPPAVQSQVGAKTAVIHHSVPDTGVFASIVGARGLGTTGVLRNDPVLFGRVLYDGTTKAGYSGAAYCVGDKIVGMHQAGGTVNCGWSASYVWALLKSAAKIVEEDTEDWLDKEFSRGAKIRIDRGFLDPDEVRIQVNGRYANVSRAAFYSVFDKDYEEVGGWIVSKGKRRLYNDGLPSKDNRSKRKNFDLEAADVCVPVPSGEASLTQKNLPASGSLVKSGDQEKANLLRLINALKNSSNKNLLEIMEKGNSTS</sequence>
<dbReference type="EMBL" id="MW239281">
    <property type="protein sequence ID" value="UGO57254.1"/>
    <property type="molecule type" value="Genomic_RNA"/>
</dbReference>
<keyword evidence="2" id="KW-0472">Membrane</keyword>
<evidence type="ECO:0008006" key="4">
    <source>
        <dbReference type="Google" id="ProtNLM"/>
    </source>
</evidence>
<keyword evidence="2" id="KW-1133">Transmembrane helix</keyword>
<dbReference type="InterPro" id="IPR009003">
    <property type="entry name" value="Peptidase_S1_PA"/>
</dbReference>
<evidence type="ECO:0000256" key="1">
    <source>
        <dbReference type="ARBA" id="ARBA00022801"/>
    </source>
</evidence>
<dbReference type="GO" id="GO:0016787">
    <property type="term" value="F:hydrolase activity"/>
    <property type="evidence" value="ECO:0007669"/>
    <property type="project" value="UniProtKB-KW"/>
</dbReference>
<feature type="transmembrane region" description="Helical" evidence="2">
    <location>
        <begin position="49"/>
        <end position="74"/>
    </location>
</feature>